<name>A0A0N4ZLG8_PARTI</name>
<accession>A0A0N4ZLG8</accession>
<feature type="region of interest" description="Disordered" evidence="1">
    <location>
        <begin position="72"/>
        <end position="178"/>
    </location>
</feature>
<feature type="compositionally biased region" description="Basic residues" evidence="1">
    <location>
        <begin position="129"/>
        <end position="145"/>
    </location>
</feature>
<reference evidence="3" key="1">
    <citation type="submission" date="2017-02" db="UniProtKB">
        <authorList>
            <consortium name="WormBaseParasite"/>
        </authorList>
    </citation>
    <scope>IDENTIFICATION</scope>
</reference>
<evidence type="ECO:0000256" key="1">
    <source>
        <dbReference type="SAM" id="MobiDB-lite"/>
    </source>
</evidence>
<evidence type="ECO:0000313" key="3">
    <source>
        <dbReference type="WBParaSite" id="PTRK_0000915000.1"/>
    </source>
</evidence>
<proteinExistence type="predicted"/>
<organism evidence="2 3">
    <name type="scientific">Parastrongyloides trichosuri</name>
    <name type="common">Possum-specific nematode worm</name>
    <dbReference type="NCBI Taxonomy" id="131310"/>
    <lineage>
        <taxon>Eukaryota</taxon>
        <taxon>Metazoa</taxon>
        <taxon>Ecdysozoa</taxon>
        <taxon>Nematoda</taxon>
        <taxon>Chromadorea</taxon>
        <taxon>Rhabditida</taxon>
        <taxon>Tylenchina</taxon>
        <taxon>Panagrolaimomorpha</taxon>
        <taxon>Strongyloidoidea</taxon>
        <taxon>Strongyloididae</taxon>
        <taxon>Parastrongyloides</taxon>
    </lineage>
</organism>
<sequence>MVKTHRPDLSASQKKPAAVICGAGLTVQQTIISECKMASVGVRPNADHRSADRQGGARTPFCQDRRGVCTFRAGAGHPGDCSRGRRPPGRPDRTQRLPDEAGRSAGRQPVRRARGLSSDGPGTGGGRSGRSHRRFRRHHPEKRSRRADARLYRHPQRGLSRSRHGRGPASRRQRTAEA</sequence>
<feature type="compositionally biased region" description="Basic residues" evidence="1">
    <location>
        <begin position="152"/>
        <end position="178"/>
    </location>
</feature>
<evidence type="ECO:0000313" key="2">
    <source>
        <dbReference type="Proteomes" id="UP000038045"/>
    </source>
</evidence>
<dbReference type="Proteomes" id="UP000038045">
    <property type="component" value="Unplaced"/>
</dbReference>
<dbReference type="AlphaFoldDB" id="A0A0N4ZLG8"/>
<feature type="compositionally biased region" description="Basic and acidic residues" evidence="1">
    <location>
        <begin position="89"/>
        <end position="102"/>
    </location>
</feature>
<dbReference type="WBParaSite" id="PTRK_0000915000.1">
    <property type="protein sequence ID" value="PTRK_0000915000.1"/>
    <property type="gene ID" value="PTRK_0000915000"/>
</dbReference>
<keyword evidence="2" id="KW-1185">Reference proteome</keyword>
<protein>
    <submittedName>
        <fullName evidence="3">Ketoacyl_synth_N domain-containing protein</fullName>
    </submittedName>
</protein>